<geneLocation type="plasmid" evidence="2">
    <name>pGH44TC_fusion</name>
</geneLocation>
<protein>
    <submittedName>
        <fullName evidence="2">Uncharacterized protein</fullName>
    </submittedName>
</protein>
<dbReference type="EMBL" id="MN543575">
    <property type="protein sequence ID" value="QJX12063.1"/>
    <property type="molecule type" value="Genomic_DNA"/>
</dbReference>
<evidence type="ECO:0000256" key="1">
    <source>
        <dbReference type="SAM" id="Phobius"/>
    </source>
</evidence>
<reference evidence="2" key="1">
    <citation type="submission" date="2019-10" db="EMBL/GenBank/DDBJ databases">
        <title>Tracking microevolution events of conjugative virulence plasmid p15WZ-82_Vir during transmission.</title>
        <authorList>
            <person name="Yang X."/>
        </authorList>
    </citation>
    <scope>NUCLEOTIDE SEQUENCE</scope>
    <source>
        <strain evidence="2">GH44TC</strain>
        <plasmid evidence="2">pGH44TC_fusion</plasmid>
        <plasmid evidence="3">pGH44TC_vir</plasmid>
    </source>
</reference>
<feature type="transmembrane region" description="Helical" evidence="1">
    <location>
        <begin position="93"/>
        <end position="114"/>
    </location>
</feature>
<proteinExistence type="predicted"/>
<dbReference type="EMBL" id="MN543576">
    <property type="protein sequence ID" value="QJX12461.1"/>
    <property type="molecule type" value="Genomic_DNA"/>
</dbReference>
<organism evidence="2">
    <name type="scientific">Klebsiella pneumoniae</name>
    <dbReference type="NCBI Taxonomy" id="573"/>
    <lineage>
        <taxon>Bacteria</taxon>
        <taxon>Pseudomonadati</taxon>
        <taxon>Pseudomonadota</taxon>
        <taxon>Gammaproteobacteria</taxon>
        <taxon>Enterobacterales</taxon>
        <taxon>Enterobacteriaceae</taxon>
        <taxon>Klebsiella/Raoultella group</taxon>
        <taxon>Klebsiella</taxon>
        <taxon>Klebsiella pneumoniae complex</taxon>
    </lineage>
</organism>
<dbReference type="AlphaFoldDB" id="A0A6M5ZZ63"/>
<accession>A0A6M5ZZ63</accession>
<keyword evidence="1" id="KW-1133">Transmembrane helix</keyword>
<keyword evidence="1" id="KW-0472">Membrane</keyword>
<dbReference type="RefSeq" id="WP_128206198.1">
    <property type="nucleotide sequence ID" value="NZ_JAJQUZ010000007.1"/>
</dbReference>
<geneLocation type="plasmid" evidence="3">
    <name>pGH44TC_vir</name>
</geneLocation>
<keyword evidence="1" id="KW-0812">Transmembrane</keyword>
<evidence type="ECO:0000313" key="2">
    <source>
        <dbReference type="EMBL" id="QJX12063.1"/>
    </source>
</evidence>
<keyword evidence="2" id="KW-0614">Plasmid</keyword>
<feature type="transmembrane region" description="Helical" evidence="1">
    <location>
        <begin position="120"/>
        <end position="138"/>
    </location>
</feature>
<name>A0A6M5ZZ63_KLEPN</name>
<evidence type="ECO:0000313" key="3">
    <source>
        <dbReference type="EMBL" id="QJX12461.1"/>
    </source>
</evidence>
<sequence length="148" mass="16783">MSVNSSINEGKNTASLSVSVTTLEEYEEIRDMIRDIRFYRAVAGSEKFGDLYTDFENNIDAVLSKFEEKNPHLITAAHELKLNNAKKESAKNFIPMVLLFNFAAVIFLFAMEYMNTPSKIAGLLVLLGIFVSIFRCYANVKEIKNQNK</sequence>